<name>A0ABU7CPQ0_9TELE</name>
<keyword evidence="2" id="KW-1185">Reference proteome</keyword>
<gene>
    <name evidence="1" type="ORF">CHARACLAT_008730</name>
</gene>
<reference evidence="1 2" key="1">
    <citation type="submission" date="2021-06" db="EMBL/GenBank/DDBJ databases">
        <authorList>
            <person name="Palmer J.M."/>
        </authorList>
    </citation>
    <scope>NUCLEOTIDE SEQUENCE [LARGE SCALE GENOMIC DNA]</scope>
    <source>
        <strain evidence="1 2">CL_MEX2019</strain>
        <tissue evidence="1">Muscle</tissue>
    </source>
</reference>
<sequence>MSNNRKCCGDLFYEERALMITIFKGGCSSPPSERANAEHFEDGRHLRQSQDKILILAAGEARRALNKDAAKRPNGESCRDPQLKLENILTGQLLHSTIQVFMEKKSQAL</sequence>
<proteinExistence type="predicted"/>
<protein>
    <submittedName>
        <fullName evidence="1">Uncharacterized protein</fullName>
    </submittedName>
</protein>
<comment type="caution">
    <text evidence="1">The sequence shown here is derived from an EMBL/GenBank/DDBJ whole genome shotgun (WGS) entry which is preliminary data.</text>
</comment>
<dbReference type="EMBL" id="JAHUTJ010000514">
    <property type="protein sequence ID" value="MED6263835.1"/>
    <property type="molecule type" value="Genomic_DNA"/>
</dbReference>
<evidence type="ECO:0000313" key="2">
    <source>
        <dbReference type="Proteomes" id="UP001352852"/>
    </source>
</evidence>
<organism evidence="1 2">
    <name type="scientific">Characodon lateralis</name>
    <dbReference type="NCBI Taxonomy" id="208331"/>
    <lineage>
        <taxon>Eukaryota</taxon>
        <taxon>Metazoa</taxon>
        <taxon>Chordata</taxon>
        <taxon>Craniata</taxon>
        <taxon>Vertebrata</taxon>
        <taxon>Euteleostomi</taxon>
        <taxon>Actinopterygii</taxon>
        <taxon>Neopterygii</taxon>
        <taxon>Teleostei</taxon>
        <taxon>Neoteleostei</taxon>
        <taxon>Acanthomorphata</taxon>
        <taxon>Ovalentaria</taxon>
        <taxon>Atherinomorphae</taxon>
        <taxon>Cyprinodontiformes</taxon>
        <taxon>Goodeidae</taxon>
        <taxon>Characodon</taxon>
    </lineage>
</organism>
<accession>A0ABU7CPQ0</accession>
<evidence type="ECO:0000313" key="1">
    <source>
        <dbReference type="EMBL" id="MED6263835.1"/>
    </source>
</evidence>
<dbReference type="Proteomes" id="UP001352852">
    <property type="component" value="Unassembled WGS sequence"/>
</dbReference>